<dbReference type="AlphaFoldDB" id="A0A9K3LRC6"/>
<feature type="transmembrane region" description="Helical" evidence="1">
    <location>
        <begin position="7"/>
        <end position="29"/>
    </location>
</feature>
<gene>
    <name evidence="2" type="ORF">IV203_029243</name>
</gene>
<evidence type="ECO:0000313" key="2">
    <source>
        <dbReference type="EMBL" id="KAG7366573.1"/>
    </source>
</evidence>
<keyword evidence="1" id="KW-0472">Membrane</keyword>
<keyword evidence="1" id="KW-0812">Transmembrane</keyword>
<evidence type="ECO:0000313" key="3">
    <source>
        <dbReference type="Proteomes" id="UP000693970"/>
    </source>
</evidence>
<keyword evidence="1" id="KW-1133">Transmembrane helix</keyword>
<comment type="caution">
    <text evidence="2">The sequence shown here is derived from an EMBL/GenBank/DDBJ whole genome shotgun (WGS) entry which is preliminary data.</text>
</comment>
<dbReference type="OrthoDB" id="50735at2759"/>
<proteinExistence type="predicted"/>
<dbReference type="Proteomes" id="UP000693970">
    <property type="component" value="Unassembled WGS sequence"/>
</dbReference>
<organism evidence="2 3">
    <name type="scientific">Nitzschia inconspicua</name>
    <dbReference type="NCBI Taxonomy" id="303405"/>
    <lineage>
        <taxon>Eukaryota</taxon>
        <taxon>Sar</taxon>
        <taxon>Stramenopiles</taxon>
        <taxon>Ochrophyta</taxon>
        <taxon>Bacillariophyta</taxon>
        <taxon>Bacillariophyceae</taxon>
        <taxon>Bacillariophycidae</taxon>
        <taxon>Bacillariales</taxon>
        <taxon>Bacillariaceae</taxon>
        <taxon>Nitzschia</taxon>
    </lineage>
</organism>
<protein>
    <submittedName>
        <fullName evidence="2">Uncharacterized protein</fullName>
    </submittedName>
</protein>
<reference evidence="2" key="1">
    <citation type="journal article" date="2021" name="Sci. Rep.">
        <title>Diploid genomic architecture of Nitzschia inconspicua, an elite biomass production diatom.</title>
        <authorList>
            <person name="Oliver A."/>
            <person name="Podell S."/>
            <person name="Pinowska A."/>
            <person name="Traller J.C."/>
            <person name="Smith S.R."/>
            <person name="McClure R."/>
            <person name="Beliaev A."/>
            <person name="Bohutskyi P."/>
            <person name="Hill E.A."/>
            <person name="Rabines A."/>
            <person name="Zheng H."/>
            <person name="Allen L.Z."/>
            <person name="Kuo A."/>
            <person name="Grigoriev I.V."/>
            <person name="Allen A.E."/>
            <person name="Hazlebeck D."/>
            <person name="Allen E.E."/>
        </authorList>
    </citation>
    <scope>NUCLEOTIDE SEQUENCE</scope>
    <source>
        <strain evidence="2">Hildebrandi</strain>
    </source>
</reference>
<sequence length="471" mass="53474">MTTTKISFSIFVVVLASMVFLVVATIWNFQPSENILDESEPALLLPASSIFIRSIGDPIMVWNSLDTWKKCRLIDVPDIPARVFVTNTTHAHRNPNLQMICGAVGYHEMHGPSLLNQTRSCDISWNATKDGDPSHFAGNEFIDSTVRFDNGTVIALIHTEYPGDRYNACDTTVTEKERESDDSSSQPERQRRYFDALNLQNPLTYPTCWMVTIGLGISFNWGHNWQHIAEPPHHLVAAVPYTYKQEFPAYGWGDPSNIVRNPNDGYYYVTVWNRNQVGVQGPGICVIRTNDLMDPKSWRAWNGSKFAVPFVDPYRVFTPSKREFDPKDHVCETLDIPGTTRKDCNMFGVLWNNDLRQFIGTVGCDTDPNKRNTFFFTTSTDLIHWSPIQEMYHRSRDLPPEVAAMTTSIHYPTLLDSGSFSKYGDTNFYTVGKTPYLFWTGTGHSPYKDGRHLWATPMEVGTDDSFSMVVG</sequence>
<keyword evidence="3" id="KW-1185">Reference proteome</keyword>
<evidence type="ECO:0000256" key="1">
    <source>
        <dbReference type="SAM" id="Phobius"/>
    </source>
</evidence>
<name>A0A9K3LRC6_9STRA</name>
<accession>A0A9K3LRC6</accession>
<reference evidence="2" key="2">
    <citation type="submission" date="2021-04" db="EMBL/GenBank/DDBJ databases">
        <authorList>
            <person name="Podell S."/>
        </authorList>
    </citation>
    <scope>NUCLEOTIDE SEQUENCE</scope>
    <source>
        <strain evidence="2">Hildebrandi</strain>
    </source>
</reference>
<dbReference type="EMBL" id="JAGRRH010000007">
    <property type="protein sequence ID" value="KAG7366573.1"/>
    <property type="molecule type" value="Genomic_DNA"/>
</dbReference>